<dbReference type="InterPro" id="IPR037515">
    <property type="entry name" value="Rib-P_diPkinase_bac"/>
</dbReference>
<evidence type="ECO:0000256" key="7">
    <source>
        <dbReference type="ARBA" id="ARBA00022727"/>
    </source>
</evidence>
<comment type="similarity">
    <text evidence="3">Belongs to the ribose-phosphate pyrophosphokinase family.</text>
</comment>
<dbReference type="FunFam" id="3.40.50.2020:FF:000011">
    <property type="entry name" value="Putative ribose-phosphate pyrophosphokinase 1"/>
    <property type="match status" value="1"/>
</dbReference>
<dbReference type="SMART" id="SM01400">
    <property type="entry name" value="Pribosyltran_N"/>
    <property type="match status" value="1"/>
</dbReference>
<dbReference type="EMBL" id="CAJFCV020000006">
    <property type="protein sequence ID" value="CAG9130806.1"/>
    <property type="molecule type" value="Genomic_DNA"/>
</dbReference>
<evidence type="ECO:0000256" key="2">
    <source>
        <dbReference type="ARBA" id="ARBA00004996"/>
    </source>
</evidence>
<evidence type="ECO:0000313" key="15">
    <source>
        <dbReference type="Proteomes" id="UP000659654"/>
    </source>
</evidence>
<dbReference type="HAMAP" id="MF_00583_B">
    <property type="entry name" value="RibP_PPkinase_B"/>
    <property type="match status" value="1"/>
</dbReference>
<dbReference type="InterPro" id="IPR005946">
    <property type="entry name" value="Rib-P_diPkinase"/>
</dbReference>
<evidence type="ECO:0000256" key="5">
    <source>
        <dbReference type="ARBA" id="ARBA00022679"/>
    </source>
</evidence>
<evidence type="ECO:0000256" key="10">
    <source>
        <dbReference type="ARBA" id="ARBA00022840"/>
    </source>
</evidence>
<dbReference type="CDD" id="cd06223">
    <property type="entry name" value="PRTases_typeI"/>
    <property type="match status" value="1"/>
</dbReference>
<dbReference type="GO" id="GO:0009156">
    <property type="term" value="P:ribonucleoside monophosphate biosynthetic process"/>
    <property type="evidence" value="ECO:0007669"/>
    <property type="project" value="InterPro"/>
</dbReference>
<dbReference type="InterPro" id="IPR029057">
    <property type="entry name" value="PRTase-like"/>
</dbReference>
<organism evidence="14 15">
    <name type="scientific">Bursaphelenchus xylophilus</name>
    <name type="common">Pinewood nematode worm</name>
    <name type="synonym">Aphelenchoides xylophilus</name>
    <dbReference type="NCBI Taxonomy" id="6326"/>
    <lineage>
        <taxon>Eukaryota</taxon>
        <taxon>Metazoa</taxon>
        <taxon>Ecdysozoa</taxon>
        <taxon>Nematoda</taxon>
        <taxon>Chromadorea</taxon>
        <taxon>Rhabditida</taxon>
        <taxon>Tylenchina</taxon>
        <taxon>Tylenchomorpha</taxon>
        <taxon>Aphelenchoidea</taxon>
        <taxon>Aphelenchoididae</taxon>
        <taxon>Bursaphelenchus</taxon>
    </lineage>
</organism>
<dbReference type="Gene3D" id="3.40.50.2020">
    <property type="match status" value="2"/>
</dbReference>
<evidence type="ECO:0000259" key="13">
    <source>
        <dbReference type="Pfam" id="PF13793"/>
    </source>
</evidence>
<keyword evidence="7" id="KW-0545">Nucleotide biosynthesis</keyword>
<dbReference type="PROSITE" id="PS00114">
    <property type="entry name" value="PRPP_SYNTHASE"/>
    <property type="match status" value="1"/>
</dbReference>
<dbReference type="GO" id="GO:0006015">
    <property type="term" value="P:5-phosphoribose 1-diphosphate biosynthetic process"/>
    <property type="evidence" value="ECO:0007669"/>
    <property type="project" value="UniProtKB-UniPathway"/>
</dbReference>
<keyword evidence="6" id="KW-0479">Metal-binding</keyword>
<reference evidence="14" key="1">
    <citation type="submission" date="2020-09" db="EMBL/GenBank/DDBJ databases">
        <authorList>
            <person name="Kikuchi T."/>
        </authorList>
    </citation>
    <scope>NUCLEOTIDE SEQUENCE</scope>
    <source>
        <strain evidence="14">Ka4C1</strain>
    </source>
</reference>
<evidence type="ECO:0000256" key="3">
    <source>
        <dbReference type="ARBA" id="ARBA00006478"/>
    </source>
</evidence>
<dbReference type="OrthoDB" id="413572at2759"/>
<dbReference type="Pfam" id="PF14572">
    <property type="entry name" value="Pribosyl_synth"/>
    <property type="match status" value="1"/>
</dbReference>
<dbReference type="GO" id="GO:0006164">
    <property type="term" value="P:purine nucleotide biosynthetic process"/>
    <property type="evidence" value="ECO:0007669"/>
    <property type="project" value="TreeGrafter"/>
</dbReference>
<dbReference type="GO" id="GO:0005524">
    <property type="term" value="F:ATP binding"/>
    <property type="evidence" value="ECO:0007669"/>
    <property type="project" value="UniProtKB-KW"/>
</dbReference>
<dbReference type="GO" id="GO:0002189">
    <property type="term" value="C:ribose phosphate diphosphokinase complex"/>
    <property type="evidence" value="ECO:0007669"/>
    <property type="project" value="TreeGrafter"/>
</dbReference>
<comment type="subunit">
    <text evidence="12">Homodimer. The active form is probably a hexamer composed of 3 homodimers.</text>
</comment>
<comment type="caution">
    <text evidence="14">The sequence shown here is derived from an EMBL/GenBank/DDBJ whole genome shotgun (WGS) entry which is preliminary data.</text>
</comment>
<dbReference type="Proteomes" id="UP000659654">
    <property type="component" value="Unassembled WGS sequence"/>
</dbReference>
<dbReference type="SUPFAM" id="SSF53271">
    <property type="entry name" value="PRTase-like"/>
    <property type="match status" value="1"/>
</dbReference>
<dbReference type="PANTHER" id="PTHR10210">
    <property type="entry name" value="RIBOSE-PHOSPHATE DIPHOSPHOKINASE FAMILY MEMBER"/>
    <property type="match status" value="1"/>
</dbReference>
<evidence type="ECO:0000256" key="4">
    <source>
        <dbReference type="ARBA" id="ARBA00013247"/>
    </source>
</evidence>
<dbReference type="EC" id="2.7.6.1" evidence="4"/>
<dbReference type="GO" id="GO:0004749">
    <property type="term" value="F:ribose phosphate diphosphokinase activity"/>
    <property type="evidence" value="ECO:0007669"/>
    <property type="project" value="UniProtKB-EC"/>
</dbReference>
<comment type="function">
    <text evidence="1">Catalyzes the synthesis of phosphoribosylpyrophosphate (PRPP) that is essential for nucleotide synthesis.</text>
</comment>
<dbReference type="InterPro" id="IPR000836">
    <property type="entry name" value="PRTase_dom"/>
</dbReference>
<dbReference type="AlphaFoldDB" id="A0A7I8X1X5"/>
<dbReference type="GO" id="GO:0016301">
    <property type="term" value="F:kinase activity"/>
    <property type="evidence" value="ECO:0007669"/>
    <property type="project" value="UniProtKB-KW"/>
</dbReference>
<keyword evidence="11" id="KW-0460">Magnesium</keyword>
<evidence type="ECO:0000256" key="9">
    <source>
        <dbReference type="ARBA" id="ARBA00022777"/>
    </source>
</evidence>
<dbReference type="GO" id="GO:0005737">
    <property type="term" value="C:cytoplasm"/>
    <property type="evidence" value="ECO:0007669"/>
    <property type="project" value="TreeGrafter"/>
</dbReference>
<keyword evidence="5" id="KW-0808">Transferase</keyword>
<gene>
    <name evidence="14" type="ORF">BXYJ_LOCUS14881</name>
</gene>
<dbReference type="NCBIfam" id="TIGR01251">
    <property type="entry name" value="ribP_PPkin"/>
    <property type="match status" value="1"/>
</dbReference>
<comment type="pathway">
    <text evidence="2">Metabolic intermediate biosynthesis; 5-phospho-alpha-D-ribose 1-diphosphate biosynthesis; 5-phospho-alpha-D-ribose 1-diphosphate from D-ribose 5-phosphate (route I): step 1/1.</text>
</comment>
<evidence type="ECO:0000256" key="1">
    <source>
        <dbReference type="ARBA" id="ARBA00003018"/>
    </source>
</evidence>
<dbReference type="PANTHER" id="PTHR10210:SF57">
    <property type="entry name" value="RIBOSE-PHOSPHATE DIPHOSPHOKINASE"/>
    <property type="match status" value="1"/>
</dbReference>
<evidence type="ECO:0000313" key="14">
    <source>
        <dbReference type="EMBL" id="CAD5234790.1"/>
    </source>
</evidence>
<keyword evidence="10" id="KW-0067">ATP-binding</keyword>
<evidence type="ECO:0000256" key="8">
    <source>
        <dbReference type="ARBA" id="ARBA00022741"/>
    </source>
</evidence>
<dbReference type="UniPathway" id="UPA00087">
    <property type="reaction ID" value="UER00172"/>
</dbReference>
<dbReference type="Proteomes" id="UP000582659">
    <property type="component" value="Unassembled WGS sequence"/>
</dbReference>
<dbReference type="Pfam" id="PF13793">
    <property type="entry name" value="Pribosyltran_N"/>
    <property type="match status" value="1"/>
</dbReference>
<evidence type="ECO:0000256" key="11">
    <source>
        <dbReference type="ARBA" id="ARBA00022842"/>
    </source>
</evidence>
<keyword evidence="9" id="KW-0418">Kinase</keyword>
<keyword evidence="15" id="KW-1185">Reference proteome</keyword>
<keyword evidence="8" id="KW-0547">Nucleotide-binding</keyword>
<dbReference type="EMBL" id="CAJFDI010000006">
    <property type="protein sequence ID" value="CAD5234790.1"/>
    <property type="molecule type" value="Genomic_DNA"/>
</dbReference>
<evidence type="ECO:0000256" key="6">
    <source>
        <dbReference type="ARBA" id="ARBA00022723"/>
    </source>
</evidence>
<name>A0A7I8X1X5_BURXY</name>
<evidence type="ECO:0000256" key="12">
    <source>
        <dbReference type="ARBA" id="ARBA00026067"/>
    </source>
</evidence>
<protein>
    <recommendedName>
        <fullName evidence="4">ribose-phosphate diphosphokinase</fullName>
        <ecNumber evidence="4">2.7.6.1</ecNumber>
    </recommendedName>
</protein>
<sequence>MNIWRQFPHKKRLIYRVNEEYKLYIYYTQHEQRTFTKNDWARMLEMKTTMERLKFWDFLYIKDGFNLRNAKNVSLQHEKAREMAKNEKGEHGYGIGVFDEKNYFMSSLRRQWDSKLLQPPKLILDLQYLPRLSYNNFDKFTYKTRELLEANYGCPRLCFPVEMINCNMENDDLRKFLSKIFRRFKGCLNLPKLHQYNPYHNCGDMIYVTKHAVNALRGPLNYAGVILPISNDDKTCDLYAKSSNLVSAHLPFKECFKLHEGSPSKVSFPVFHNIRQFSEITTFSDLDLTSLATSPVMPNIKVFSGSSHKDLTSRICERLQLDVSKASLKKFSNKETNVEIGESVRGEDVYIIQSGSGEVNDHLMEMLIMINACKIASASRVAAVIPCFPYARQDKKDKSRAPISAKLVANMLSVAGADHIITMDLHASQIQGFFDIPVDNLYAEPAILKYIKEHIPDYGQAVIVSPDAGGAKRVTSIADRLNVDFALIHKERKRANEVENMTLVGNVKDRVAILVDDMADTCGTICLAGDKLIEAGAQKVYAVCVHGVFSGPALDRLNRSCFEAVVVTNTIPQEENIKRCPKIQCIDISMILAESIRRTHNGESVSYLFSHVPM</sequence>
<proteinExistence type="inferred from homology"/>
<accession>A0A7I8X1X5</accession>
<feature type="domain" description="Ribose-phosphate pyrophosphokinase N-terminal" evidence="13">
    <location>
        <begin position="300"/>
        <end position="416"/>
    </location>
</feature>
<dbReference type="NCBIfam" id="NF002320">
    <property type="entry name" value="PRK01259.1"/>
    <property type="match status" value="1"/>
</dbReference>
<dbReference type="GO" id="GO:0000287">
    <property type="term" value="F:magnesium ion binding"/>
    <property type="evidence" value="ECO:0007669"/>
    <property type="project" value="InterPro"/>
</dbReference>
<dbReference type="InterPro" id="IPR029099">
    <property type="entry name" value="Pribosyltran_N"/>
</dbReference>
<dbReference type="InterPro" id="IPR000842">
    <property type="entry name" value="PRib_PP_synth_CS"/>
</dbReference>
<dbReference type="SMR" id="A0A7I8X1X5"/>